<keyword evidence="2" id="KW-0378">Hydrolase</keyword>
<dbReference type="SUPFAM" id="SSF53649">
    <property type="entry name" value="Alkaline phosphatase-like"/>
    <property type="match status" value="1"/>
</dbReference>
<dbReference type="EMBL" id="FNTB01000001">
    <property type="protein sequence ID" value="SEC72486.1"/>
    <property type="molecule type" value="Genomic_DNA"/>
</dbReference>
<dbReference type="PANTHER" id="PTHR42693">
    <property type="entry name" value="ARYLSULFATASE FAMILY MEMBER"/>
    <property type="match status" value="1"/>
</dbReference>
<dbReference type="GO" id="GO:0004065">
    <property type="term" value="F:arylsulfatase activity"/>
    <property type="evidence" value="ECO:0007669"/>
    <property type="project" value="TreeGrafter"/>
</dbReference>
<gene>
    <name evidence="4" type="ORF">SAMN05192540_3915</name>
</gene>
<dbReference type="RefSeq" id="WP_083365702.1">
    <property type="nucleotide sequence ID" value="NZ_FNTB01000001.1"/>
</dbReference>
<dbReference type="InterPro" id="IPR017850">
    <property type="entry name" value="Alkaline_phosphatase_core_sf"/>
</dbReference>
<dbReference type="PANTHER" id="PTHR42693:SF53">
    <property type="entry name" value="ENDO-4-O-SULFATASE"/>
    <property type="match status" value="1"/>
</dbReference>
<proteinExistence type="inferred from homology"/>
<dbReference type="Gene3D" id="3.40.720.10">
    <property type="entry name" value="Alkaline Phosphatase, subunit A"/>
    <property type="match status" value="1"/>
</dbReference>
<dbReference type="Proteomes" id="UP000183038">
    <property type="component" value="Unassembled WGS sequence"/>
</dbReference>
<evidence type="ECO:0000313" key="5">
    <source>
        <dbReference type="Proteomes" id="UP000183038"/>
    </source>
</evidence>
<accession>A0A1H4UUT8</accession>
<dbReference type="InterPro" id="IPR000917">
    <property type="entry name" value="Sulfatase_N"/>
</dbReference>
<feature type="domain" description="Sulfatase N-terminal" evidence="3">
    <location>
        <begin position="25"/>
        <end position="331"/>
    </location>
</feature>
<reference evidence="4 5" key="1">
    <citation type="submission" date="2016-10" db="EMBL/GenBank/DDBJ databases">
        <authorList>
            <person name="de Groot N.N."/>
        </authorList>
    </citation>
    <scope>NUCLEOTIDE SEQUENCE [LARGE SCALE GENOMIC DNA]</scope>
    <source>
        <strain evidence="4 5">MAR_2009_71</strain>
    </source>
</reference>
<dbReference type="InterPro" id="IPR050738">
    <property type="entry name" value="Sulfatase"/>
</dbReference>
<evidence type="ECO:0000259" key="3">
    <source>
        <dbReference type="Pfam" id="PF00884"/>
    </source>
</evidence>
<dbReference type="PROSITE" id="PS51257">
    <property type="entry name" value="PROKAR_LIPOPROTEIN"/>
    <property type="match status" value="1"/>
</dbReference>
<evidence type="ECO:0000256" key="2">
    <source>
        <dbReference type="ARBA" id="ARBA00022801"/>
    </source>
</evidence>
<evidence type="ECO:0000256" key="1">
    <source>
        <dbReference type="ARBA" id="ARBA00008779"/>
    </source>
</evidence>
<dbReference type="AlphaFoldDB" id="A0A1H4UUT8"/>
<comment type="similarity">
    <text evidence="1">Belongs to the sulfatase family.</text>
</comment>
<dbReference type="Pfam" id="PF00884">
    <property type="entry name" value="Sulfatase"/>
    <property type="match status" value="1"/>
</dbReference>
<organism evidence="4 5">
    <name type="scientific">Maribacter dokdonensis</name>
    <dbReference type="NCBI Taxonomy" id="320912"/>
    <lineage>
        <taxon>Bacteria</taxon>
        <taxon>Pseudomonadati</taxon>
        <taxon>Bacteroidota</taxon>
        <taxon>Flavobacteriia</taxon>
        <taxon>Flavobacteriales</taxon>
        <taxon>Flavobacteriaceae</taxon>
        <taxon>Maribacter</taxon>
    </lineage>
</organism>
<name>A0A1H4UUT8_9FLAO</name>
<evidence type="ECO:0000313" key="4">
    <source>
        <dbReference type="EMBL" id="SEC72486.1"/>
    </source>
</evidence>
<dbReference type="Gene3D" id="3.30.1120.10">
    <property type="match status" value="1"/>
</dbReference>
<dbReference type="CDD" id="cd16151">
    <property type="entry name" value="sulfatase_like"/>
    <property type="match status" value="1"/>
</dbReference>
<dbReference type="OrthoDB" id="756520at2"/>
<sequence length="489" mass="55976">MNKFLIILSLLWFTGCSQSKESKKPNFIFILVDDLGKEWVETYGAEEIETPNINALAENGITFNNAYSMPQCTPSRVALLTGQYPYVNGWINHYDVPRWGHGVNFDTTKNPSFAKVLQDAGYATCIAGKWQINDFRIEHDAMGKAGFDAFCMWTGYESGNKPSDKRYWDPYIFTKEGSKTYDGEFGPDIFSNFIIDYMTAHKNEPMCVYYPMVLTHSPFVHTPHEPEAKTKYQKHKAMVRYTDFIIGNILKSLKELHIEDKTYLVFTTDNGTSPGIIGKRDSVYVRGGKSYLTENGINAPFLVITPDKQHFKTDALIDFTDVFPTLLDLAEIENKTKASGYSFAEILKGKTKESKRDWILSMGGLSAKISDDDRMENWFTFRDRVLRDEQYKIYTDTLKQIVRVFNLKKDPYETQNIIDDVAAKSILQKFKKIISGLPNKDAQPKYSRTIDSLYNEPVEKLNCCGGPKGARKNNMMKLATEEMFLKQLQ</sequence>
<protein>
    <submittedName>
        <fullName evidence="4">Arylsulfatase A</fullName>
    </submittedName>
</protein>